<organism evidence="1 2">
    <name type="scientific">Orchesella dallaii</name>
    <dbReference type="NCBI Taxonomy" id="48710"/>
    <lineage>
        <taxon>Eukaryota</taxon>
        <taxon>Metazoa</taxon>
        <taxon>Ecdysozoa</taxon>
        <taxon>Arthropoda</taxon>
        <taxon>Hexapoda</taxon>
        <taxon>Collembola</taxon>
        <taxon>Entomobryomorpha</taxon>
        <taxon>Entomobryoidea</taxon>
        <taxon>Orchesellidae</taxon>
        <taxon>Orchesellinae</taxon>
        <taxon>Orchesella</taxon>
    </lineage>
</organism>
<accession>A0ABP1R6G7</accession>
<evidence type="ECO:0000313" key="1">
    <source>
        <dbReference type="EMBL" id="CAL8117411.1"/>
    </source>
</evidence>
<dbReference type="EMBL" id="CAXLJM020000054">
    <property type="protein sequence ID" value="CAL8117411.1"/>
    <property type="molecule type" value="Genomic_DNA"/>
</dbReference>
<gene>
    <name evidence="1" type="ORF">ODALV1_LOCUS17681</name>
</gene>
<protein>
    <submittedName>
        <fullName evidence="1">Uncharacterized protein</fullName>
    </submittedName>
</protein>
<keyword evidence="2" id="KW-1185">Reference proteome</keyword>
<evidence type="ECO:0000313" key="2">
    <source>
        <dbReference type="Proteomes" id="UP001642540"/>
    </source>
</evidence>
<sequence>MSELLGFWIGMESLEFSSTLREKREGRENGVDNQSMQYISFSLECLCCGIDKYLRNVEHRNMLAFSFSLSRLFSYKKKLTRIPISTSTCFSGKCDQVTGSRVYFVIRIPGNRLSQLELLMQKEVEEELELGWISRCFLSSLRYPKKVSISCFYCFIITWVNNLGVQKYHSGVPRSYE</sequence>
<reference evidence="1 2" key="1">
    <citation type="submission" date="2024-08" db="EMBL/GenBank/DDBJ databases">
        <authorList>
            <person name="Cucini C."/>
            <person name="Frati F."/>
        </authorList>
    </citation>
    <scope>NUCLEOTIDE SEQUENCE [LARGE SCALE GENOMIC DNA]</scope>
</reference>
<comment type="caution">
    <text evidence="1">The sequence shown here is derived from an EMBL/GenBank/DDBJ whole genome shotgun (WGS) entry which is preliminary data.</text>
</comment>
<name>A0ABP1R6G7_9HEXA</name>
<dbReference type="Proteomes" id="UP001642540">
    <property type="component" value="Unassembled WGS sequence"/>
</dbReference>
<proteinExistence type="predicted"/>